<dbReference type="GO" id="GO:0003700">
    <property type="term" value="F:DNA-binding transcription factor activity"/>
    <property type="evidence" value="ECO:0007669"/>
    <property type="project" value="TreeGrafter"/>
</dbReference>
<keyword evidence="3" id="KW-0804">Transcription</keyword>
<evidence type="ECO:0000259" key="4">
    <source>
        <dbReference type="PROSITE" id="PS50042"/>
    </source>
</evidence>
<dbReference type="SUPFAM" id="SSF51206">
    <property type="entry name" value="cAMP-binding domain-like"/>
    <property type="match status" value="1"/>
</dbReference>
<dbReference type="InterPro" id="IPR014710">
    <property type="entry name" value="RmlC-like_jellyroll"/>
</dbReference>
<evidence type="ECO:0000256" key="1">
    <source>
        <dbReference type="ARBA" id="ARBA00023015"/>
    </source>
</evidence>
<dbReference type="PROSITE" id="PS50042">
    <property type="entry name" value="CNMP_BINDING_3"/>
    <property type="match status" value="1"/>
</dbReference>
<dbReference type="Pfam" id="PF00027">
    <property type="entry name" value="cNMP_binding"/>
    <property type="match status" value="1"/>
</dbReference>
<evidence type="ECO:0000256" key="3">
    <source>
        <dbReference type="ARBA" id="ARBA00023163"/>
    </source>
</evidence>
<comment type="caution">
    <text evidence="5">The sequence shown here is derived from an EMBL/GenBank/DDBJ whole genome shotgun (WGS) entry which is preliminary data.</text>
</comment>
<dbReference type="PANTHER" id="PTHR24567:SF74">
    <property type="entry name" value="HTH-TYPE TRANSCRIPTIONAL REGULATOR ARCR"/>
    <property type="match status" value="1"/>
</dbReference>
<dbReference type="InterPro" id="IPR018490">
    <property type="entry name" value="cNMP-bd_dom_sf"/>
</dbReference>
<dbReference type="EMBL" id="QFPN01000002">
    <property type="protein sequence ID" value="PZQ17732.1"/>
    <property type="molecule type" value="Genomic_DNA"/>
</dbReference>
<proteinExistence type="predicted"/>
<dbReference type="Proteomes" id="UP000249577">
    <property type="component" value="Unassembled WGS sequence"/>
</dbReference>
<dbReference type="GO" id="GO:0005829">
    <property type="term" value="C:cytosol"/>
    <property type="evidence" value="ECO:0007669"/>
    <property type="project" value="TreeGrafter"/>
</dbReference>
<dbReference type="InterPro" id="IPR036390">
    <property type="entry name" value="WH_DNA-bd_sf"/>
</dbReference>
<organism evidence="5 6">
    <name type="scientific">Ancylobacter novellus</name>
    <name type="common">Thiobacillus novellus</name>
    <dbReference type="NCBI Taxonomy" id="921"/>
    <lineage>
        <taxon>Bacteria</taxon>
        <taxon>Pseudomonadati</taxon>
        <taxon>Pseudomonadota</taxon>
        <taxon>Alphaproteobacteria</taxon>
        <taxon>Hyphomicrobiales</taxon>
        <taxon>Xanthobacteraceae</taxon>
        <taxon>Ancylobacter</taxon>
    </lineage>
</organism>
<accession>A0A2W5KLF4</accession>
<protein>
    <recommendedName>
        <fullName evidence="4">Cyclic nucleotide-binding domain-containing protein</fullName>
    </recommendedName>
</protein>
<dbReference type="AlphaFoldDB" id="A0A2W5KLF4"/>
<dbReference type="InterPro" id="IPR050397">
    <property type="entry name" value="Env_Response_Regulators"/>
</dbReference>
<dbReference type="Pfam" id="PF13545">
    <property type="entry name" value="HTH_Crp_2"/>
    <property type="match status" value="1"/>
</dbReference>
<reference evidence="5 6" key="1">
    <citation type="submission" date="2017-08" db="EMBL/GenBank/DDBJ databases">
        <title>Infants hospitalized years apart are colonized by the same room-sourced microbial strains.</title>
        <authorList>
            <person name="Brooks B."/>
            <person name="Olm M.R."/>
            <person name="Firek B.A."/>
            <person name="Baker R."/>
            <person name="Thomas B.C."/>
            <person name="Morowitz M.J."/>
            <person name="Banfield J.F."/>
        </authorList>
    </citation>
    <scope>NUCLEOTIDE SEQUENCE [LARGE SCALE GENOMIC DNA]</scope>
    <source>
        <strain evidence="5">S2_005_003_R2_43</strain>
    </source>
</reference>
<dbReference type="InterPro" id="IPR000595">
    <property type="entry name" value="cNMP-bd_dom"/>
</dbReference>
<sequence>MTKARLPADPRDMLRPLSLAASGAALAGPKPRGFERRKGARLLEAGAPFPAAYLLTEGLVAIMARAPGGAAAEAGLVGPGGLVGHEAALGAGRATSDAVALTAVRGLSLAPGSLAALREDRPEIHREVMEYALARMAEVERLCVCAARHSIEQRLARWLLTAAALLGDRPVEMTHEQFSVLFGVRRASVTTSLHLLEGDHAIRCRRGAVEIRDLGRLEAASCGCHATPGRG</sequence>
<dbReference type="Gene3D" id="2.60.120.10">
    <property type="entry name" value="Jelly Rolls"/>
    <property type="match status" value="1"/>
</dbReference>
<dbReference type="SUPFAM" id="SSF46785">
    <property type="entry name" value="Winged helix' DNA-binding domain"/>
    <property type="match status" value="1"/>
</dbReference>
<name>A0A2W5KLF4_ANCNO</name>
<dbReference type="GO" id="GO:0003677">
    <property type="term" value="F:DNA binding"/>
    <property type="evidence" value="ECO:0007669"/>
    <property type="project" value="UniProtKB-KW"/>
</dbReference>
<evidence type="ECO:0000256" key="2">
    <source>
        <dbReference type="ARBA" id="ARBA00023125"/>
    </source>
</evidence>
<evidence type="ECO:0000313" key="5">
    <source>
        <dbReference type="EMBL" id="PZQ17732.1"/>
    </source>
</evidence>
<keyword evidence="2" id="KW-0238">DNA-binding</keyword>
<gene>
    <name evidence="5" type="ORF">DI565_03035</name>
</gene>
<keyword evidence="1" id="KW-0805">Transcription regulation</keyword>
<feature type="domain" description="Cyclic nucleotide-binding" evidence="4">
    <location>
        <begin position="34"/>
        <end position="135"/>
    </location>
</feature>
<dbReference type="InterPro" id="IPR012318">
    <property type="entry name" value="HTH_CRP"/>
</dbReference>
<dbReference type="PANTHER" id="PTHR24567">
    <property type="entry name" value="CRP FAMILY TRANSCRIPTIONAL REGULATORY PROTEIN"/>
    <property type="match status" value="1"/>
</dbReference>
<evidence type="ECO:0000313" key="6">
    <source>
        <dbReference type="Proteomes" id="UP000249577"/>
    </source>
</evidence>